<keyword evidence="2" id="KW-1185">Reference proteome</keyword>
<dbReference type="RefSeq" id="WP_336597190.1">
    <property type="nucleotide sequence ID" value="NZ_JACFYJ010000006.1"/>
</dbReference>
<sequence length="190" mass="21839">MQTIDRDKIAIRPDILTVSGHYFNFLTPEHNEFSIEDIAHGLSHICRFAGHTREFYSVAQHSLYVSRIVPQQHALAGLMHDAAEAFIGDITRPLKKLLPEYRQIEERVERAIFTEFGVQFPLPADVKHADLVMLATEQRDLMPPHDDEWALIRGIEPLAEMIEPVSPARARDMFIDRYLELAFPHTDLSL</sequence>
<name>A0ABU8IMK1_9BURK</name>
<evidence type="ECO:0000313" key="2">
    <source>
        <dbReference type="Proteomes" id="UP001386437"/>
    </source>
</evidence>
<protein>
    <recommendedName>
        <fullName evidence="3">Metal-dependent phosphohydrolase</fullName>
    </recommendedName>
</protein>
<organism evidence="1 2">
    <name type="scientific">Paraburkholderia bengalensis</name>
    <dbReference type="NCBI Taxonomy" id="2747562"/>
    <lineage>
        <taxon>Bacteria</taxon>
        <taxon>Pseudomonadati</taxon>
        <taxon>Pseudomonadota</taxon>
        <taxon>Betaproteobacteria</taxon>
        <taxon>Burkholderiales</taxon>
        <taxon>Burkholderiaceae</taxon>
        <taxon>Paraburkholderia</taxon>
    </lineage>
</organism>
<dbReference type="Pfam" id="PF12917">
    <property type="entry name" value="YfbR-like"/>
    <property type="match status" value="1"/>
</dbReference>
<accession>A0ABU8IMK1</accession>
<proteinExistence type="predicted"/>
<reference evidence="1 2" key="1">
    <citation type="journal article" date="2022" name="Arch. Microbiol.">
        <title>Paraburkholderia bengalensis sp. nov. isolated from roots of Oryza sativa, IR64.</title>
        <authorList>
            <person name="Nag P."/>
            <person name="Mondal N."/>
            <person name="Sarkar J."/>
            <person name="Das S."/>
        </authorList>
    </citation>
    <scope>NUCLEOTIDE SEQUENCE [LARGE SCALE GENOMIC DNA]</scope>
    <source>
        <strain evidence="1 2">IR64_4_BI</strain>
    </source>
</reference>
<gene>
    <name evidence="1" type="ORF">H3V53_06125</name>
</gene>
<dbReference type="SUPFAM" id="SSF109604">
    <property type="entry name" value="HD-domain/PDEase-like"/>
    <property type="match status" value="1"/>
</dbReference>
<dbReference type="Gene3D" id="1.10.3210.10">
    <property type="entry name" value="Hypothetical protein af1432"/>
    <property type="match status" value="1"/>
</dbReference>
<evidence type="ECO:0008006" key="3">
    <source>
        <dbReference type="Google" id="ProtNLM"/>
    </source>
</evidence>
<evidence type="ECO:0000313" key="1">
    <source>
        <dbReference type="EMBL" id="MEI5996790.1"/>
    </source>
</evidence>
<comment type="caution">
    <text evidence="1">The sequence shown here is derived from an EMBL/GenBank/DDBJ whole genome shotgun (WGS) entry which is preliminary data.</text>
</comment>
<dbReference type="Proteomes" id="UP001386437">
    <property type="component" value="Unassembled WGS sequence"/>
</dbReference>
<dbReference type="EMBL" id="JACFYJ010000006">
    <property type="protein sequence ID" value="MEI5996790.1"/>
    <property type="molecule type" value="Genomic_DNA"/>
</dbReference>